<name>A0A084SVX4_9BACT</name>
<comment type="caution">
    <text evidence="1">The sequence shown here is derived from an EMBL/GenBank/DDBJ whole genome shotgun (WGS) entry which is preliminary data.</text>
</comment>
<dbReference type="RefSeq" id="WP_043394599.1">
    <property type="nucleotide sequence ID" value="NZ_JPMI01000085.1"/>
</dbReference>
<proteinExistence type="predicted"/>
<dbReference type="Gene3D" id="2.60.40.1120">
    <property type="entry name" value="Carboxypeptidase-like, regulatory domain"/>
    <property type="match status" value="2"/>
</dbReference>
<dbReference type="Proteomes" id="UP000028547">
    <property type="component" value="Unassembled WGS sequence"/>
</dbReference>
<dbReference type="EMBL" id="JPMI01000085">
    <property type="protein sequence ID" value="KFA92609.1"/>
    <property type="molecule type" value="Genomic_DNA"/>
</dbReference>
<dbReference type="AlphaFoldDB" id="A0A084SVX4"/>
<protein>
    <recommendedName>
        <fullName evidence="3">Carboxypeptidase regulatory-like domain-containing protein</fullName>
    </recommendedName>
</protein>
<evidence type="ECO:0000313" key="2">
    <source>
        <dbReference type="Proteomes" id="UP000028547"/>
    </source>
</evidence>
<dbReference type="Pfam" id="PF13620">
    <property type="entry name" value="CarboxypepD_reg"/>
    <property type="match status" value="2"/>
</dbReference>
<organism evidence="1 2">
    <name type="scientific">Archangium violaceum Cb vi76</name>
    <dbReference type="NCBI Taxonomy" id="1406225"/>
    <lineage>
        <taxon>Bacteria</taxon>
        <taxon>Pseudomonadati</taxon>
        <taxon>Myxococcota</taxon>
        <taxon>Myxococcia</taxon>
        <taxon>Myxococcales</taxon>
        <taxon>Cystobacterineae</taxon>
        <taxon>Archangiaceae</taxon>
        <taxon>Archangium</taxon>
    </lineage>
</organism>
<dbReference type="InterPro" id="IPR008969">
    <property type="entry name" value="CarboxyPept-like_regulatory"/>
</dbReference>
<reference evidence="1 2" key="1">
    <citation type="submission" date="2014-07" db="EMBL/GenBank/DDBJ databases">
        <title>Draft Genome Sequence of Gephyronic Acid Producer, Cystobacter violaceus Strain Cb vi76.</title>
        <authorList>
            <person name="Stevens D.C."/>
            <person name="Young J."/>
            <person name="Carmichael R."/>
            <person name="Tan J."/>
            <person name="Taylor R.E."/>
        </authorList>
    </citation>
    <scope>NUCLEOTIDE SEQUENCE [LARGE SCALE GENOMIC DNA]</scope>
    <source>
        <strain evidence="1 2">Cb vi76</strain>
    </source>
</reference>
<sequence>MLLLGLVLALWLVLRGEPGSPVRGAEAHARASGPRSASLLQGLFQETPPALEDPRLHIRGLVLGARGPVAGAVVLASAPVRGESLSTLPCKESLRPGATVLDCAFGSSGAELAEWVAQRHGEVPVLGRATTGADGTFTLEKLDAGRYTLWVESAEGTGLRHGVAAGDEGVELRLGAGVRLSGKVVDDGFEPVPGALVTAIFNAESRFFETLTDASGRYQLGPFPPGEYAFVVSKEGLRSKTDRLTLHSTKTDKTFFMDRPRRISGLVLRAGAPVAGAKVLATAHSLAFGDETVTFTDVRGRFFLEGLKPGLQKLFATHAGDAASAEVPIFEETLERTDITLELTPAAEVHGVVRDESGQPIEGAHVSTKLKLERSSVLLLVETDAEGRYRLGPVWPGPVRFEVSKGKDFQLHHSERTLPAGESTVDFTLTRWMRVDGVLVDTEARPIEGEYAVLAPLEGWEKGVWDKVQTGPDGGFSLIAPQPGRHMLHIGGRRVRYRAVEVSAPSSQHIVAERFPSVVGEVVDEAGMPMPGVAVGLWPEGSGKLREQLDRDETDAWGRFALSAPEAGRYRLAAELDENTLVRAASQLISLGGGETRLKLLVPTGRPVSGVVVDPRGNPIPGIRLRVRAPQAFEDVGGGWSFRGVSTDQDGRFTFKELAGEELLLHVWEPGYDFDASHGVGPRGPLRLRSGDSWLRLVLVRVGPVRDRYEKFREDEAWDD</sequence>
<evidence type="ECO:0000313" key="1">
    <source>
        <dbReference type="EMBL" id="KFA92609.1"/>
    </source>
</evidence>
<dbReference type="SUPFAM" id="SSF49464">
    <property type="entry name" value="Carboxypeptidase regulatory domain-like"/>
    <property type="match status" value="4"/>
</dbReference>
<gene>
    <name evidence="1" type="ORF">Q664_14275</name>
</gene>
<accession>A0A084SVX4</accession>
<evidence type="ECO:0008006" key="3">
    <source>
        <dbReference type="Google" id="ProtNLM"/>
    </source>
</evidence>